<dbReference type="Proteomes" id="UP001220209">
    <property type="component" value="Plasmid unnamed3"/>
</dbReference>
<accession>A0ABD7YGC3</accession>
<dbReference type="AlphaFoldDB" id="A0ABD7YGC3"/>
<dbReference type="EMBL" id="CP090645">
    <property type="protein sequence ID" value="WFN24028.1"/>
    <property type="molecule type" value="Genomic_DNA"/>
</dbReference>
<protein>
    <submittedName>
        <fullName evidence="1">Uncharacterized protein</fullName>
    </submittedName>
</protein>
<gene>
    <name evidence="1" type="ORF">LXE91_42335</name>
</gene>
<evidence type="ECO:0000313" key="2">
    <source>
        <dbReference type="Proteomes" id="UP001220209"/>
    </source>
</evidence>
<keyword evidence="1" id="KW-0614">Plasmid</keyword>
<geneLocation type="plasmid" evidence="1 2">
    <name>unnamed3</name>
</geneLocation>
<sequence>MKLTPHEILTHIGIDVPEEGVTISSHDMLVYTRMFHLLGKQMSIDKIATHELKQLISEMQTGDEGPVDVSTITDRQCDFLRSALKCSQRMAFGMDVDLTTARRP</sequence>
<organism evidence="1 2">
    <name type="scientific">Burkholderia contaminans</name>
    <dbReference type="NCBI Taxonomy" id="488447"/>
    <lineage>
        <taxon>Bacteria</taxon>
        <taxon>Pseudomonadati</taxon>
        <taxon>Pseudomonadota</taxon>
        <taxon>Betaproteobacteria</taxon>
        <taxon>Burkholderiales</taxon>
        <taxon>Burkholderiaceae</taxon>
        <taxon>Burkholderia</taxon>
        <taxon>Burkholderia cepacia complex</taxon>
    </lineage>
</organism>
<dbReference type="RefSeq" id="WP_143330926.1">
    <property type="nucleotide sequence ID" value="NZ_CABVQO010000033.1"/>
</dbReference>
<reference evidence="1 2" key="1">
    <citation type="submission" date="2021-12" db="EMBL/GenBank/DDBJ databases">
        <title>Genomic and phenotypic characterization of three Burkholderia contaminans isolates recovered from different sources.</title>
        <authorList>
            <person name="Lopez De Volder A."/>
            <person name="Fan Y."/>
            <person name="Nunvar J."/>
            <person name="Herrera T."/>
            <person name="Timp W."/>
            <person name="Degrossi J."/>
        </authorList>
    </citation>
    <scope>NUCLEOTIDE SEQUENCE [LARGE SCALE GENOMIC DNA]</scope>
    <source>
        <strain evidence="1 2">LMG 23361</strain>
        <plasmid evidence="1 2">unnamed3</plasmid>
    </source>
</reference>
<name>A0ABD7YGC3_9BURK</name>
<proteinExistence type="predicted"/>
<evidence type="ECO:0000313" key="1">
    <source>
        <dbReference type="EMBL" id="WFN24028.1"/>
    </source>
</evidence>